<evidence type="ECO:0000313" key="3">
    <source>
        <dbReference type="EMBL" id="GGU35782.1"/>
    </source>
</evidence>
<organism evidence="3 4">
    <name type="scientific">Streptomyces lavendofoliae</name>
    <dbReference type="NCBI Taxonomy" id="67314"/>
    <lineage>
        <taxon>Bacteria</taxon>
        <taxon>Bacillati</taxon>
        <taxon>Actinomycetota</taxon>
        <taxon>Actinomycetes</taxon>
        <taxon>Kitasatosporales</taxon>
        <taxon>Streptomycetaceae</taxon>
        <taxon>Streptomyces</taxon>
    </lineage>
</organism>
<feature type="region of interest" description="Disordered" evidence="1">
    <location>
        <begin position="1"/>
        <end position="34"/>
    </location>
</feature>
<dbReference type="PANTHER" id="PTHR43441">
    <property type="entry name" value="RIBOSOMAL-PROTEIN-SERINE ACETYLTRANSFERASE"/>
    <property type="match status" value="1"/>
</dbReference>
<keyword evidence="4" id="KW-1185">Reference proteome</keyword>
<dbReference type="SUPFAM" id="SSF55729">
    <property type="entry name" value="Acyl-CoA N-acyltransferases (Nat)"/>
    <property type="match status" value="1"/>
</dbReference>
<feature type="domain" description="N-acetyltransferase" evidence="2">
    <location>
        <begin position="230"/>
        <end position="384"/>
    </location>
</feature>
<evidence type="ECO:0000256" key="1">
    <source>
        <dbReference type="SAM" id="MobiDB-lite"/>
    </source>
</evidence>
<name>A0A918HWC2_9ACTN</name>
<accession>A0A918HWC2</accession>
<sequence>MATGAGTHDIGERGSPARDGGPRPAGPGDVHARDAWARDVDEAVAVTVRALRAVADRDWSGPAAGLEWSCHETAVHLAGDFVGYAAQLTGRVTDAYVPFDVVAPPGTDPAGLVRVVEATGGLLAAAVRTTPARVRAWHPWGATGADGFAAMGVVEALVHTHDIVRAHGVPDGWAPAELCARVLDRLFPHVPRTGDPWRTLLWATGRADLDGAPRPAVWRWYGEPVRSARLLLCEASPNVGADLHGGGDGGFTWADGGPPEGTRIAGRLVAEAHAAGTYRPGWGPYAIVRAADRRAVGAVGLHAAPDADGLAEVGYDVVEGARGNGYATEALRALAGWAFAHPATAVLRAVVDHGNAPSHRVVTRAGFTRAREGEDAAVYELRRT</sequence>
<dbReference type="InterPro" id="IPR000182">
    <property type="entry name" value="GNAT_dom"/>
</dbReference>
<dbReference type="InterPro" id="IPR016181">
    <property type="entry name" value="Acyl_CoA_acyltransferase"/>
</dbReference>
<proteinExistence type="predicted"/>
<evidence type="ECO:0000313" key="4">
    <source>
        <dbReference type="Proteomes" id="UP000636661"/>
    </source>
</evidence>
<dbReference type="Proteomes" id="UP000636661">
    <property type="component" value="Unassembled WGS sequence"/>
</dbReference>
<dbReference type="InterPro" id="IPR051908">
    <property type="entry name" value="Ribosomal_N-acetyltransferase"/>
</dbReference>
<dbReference type="InterPro" id="IPR034660">
    <property type="entry name" value="DinB/YfiT-like"/>
</dbReference>
<comment type="caution">
    <text evidence="3">The sequence shown here is derived from an EMBL/GenBank/DDBJ whole genome shotgun (WGS) entry which is preliminary data.</text>
</comment>
<protein>
    <submittedName>
        <fullName evidence="3">Acetyltransferase</fullName>
    </submittedName>
</protein>
<dbReference type="GO" id="GO:1990189">
    <property type="term" value="F:protein N-terminal-serine acetyltransferase activity"/>
    <property type="evidence" value="ECO:0007669"/>
    <property type="project" value="TreeGrafter"/>
</dbReference>
<dbReference type="Pfam" id="PF13302">
    <property type="entry name" value="Acetyltransf_3"/>
    <property type="match status" value="1"/>
</dbReference>
<evidence type="ECO:0000259" key="2">
    <source>
        <dbReference type="PROSITE" id="PS51186"/>
    </source>
</evidence>
<reference evidence="3" key="2">
    <citation type="submission" date="2020-09" db="EMBL/GenBank/DDBJ databases">
        <authorList>
            <person name="Sun Q."/>
            <person name="Ohkuma M."/>
        </authorList>
    </citation>
    <scope>NUCLEOTIDE SEQUENCE</scope>
    <source>
        <strain evidence="3">JCM 4391</strain>
    </source>
</reference>
<dbReference type="SUPFAM" id="SSF109854">
    <property type="entry name" value="DinB/YfiT-like putative metalloenzymes"/>
    <property type="match status" value="1"/>
</dbReference>
<dbReference type="RefSeq" id="WP_189550745.1">
    <property type="nucleotide sequence ID" value="NZ_BMTP01000005.1"/>
</dbReference>
<dbReference type="GO" id="GO:0008999">
    <property type="term" value="F:protein-N-terminal-alanine acetyltransferase activity"/>
    <property type="evidence" value="ECO:0007669"/>
    <property type="project" value="TreeGrafter"/>
</dbReference>
<dbReference type="GO" id="GO:0005737">
    <property type="term" value="C:cytoplasm"/>
    <property type="evidence" value="ECO:0007669"/>
    <property type="project" value="TreeGrafter"/>
</dbReference>
<dbReference type="AlphaFoldDB" id="A0A918HWC2"/>
<reference evidence="3" key="1">
    <citation type="journal article" date="2014" name="Int. J. Syst. Evol. Microbiol.">
        <title>Complete genome sequence of Corynebacterium casei LMG S-19264T (=DSM 44701T), isolated from a smear-ripened cheese.</title>
        <authorList>
            <consortium name="US DOE Joint Genome Institute (JGI-PGF)"/>
            <person name="Walter F."/>
            <person name="Albersmeier A."/>
            <person name="Kalinowski J."/>
            <person name="Ruckert C."/>
        </authorList>
    </citation>
    <scope>NUCLEOTIDE SEQUENCE</scope>
    <source>
        <strain evidence="3">JCM 4391</strain>
    </source>
</reference>
<gene>
    <name evidence="3" type="ORF">GCM10010274_23850</name>
</gene>
<dbReference type="PROSITE" id="PS51186">
    <property type="entry name" value="GNAT"/>
    <property type="match status" value="1"/>
</dbReference>
<dbReference type="EMBL" id="BMTP01000005">
    <property type="protein sequence ID" value="GGU35782.1"/>
    <property type="molecule type" value="Genomic_DNA"/>
</dbReference>
<dbReference type="Gene3D" id="3.40.630.30">
    <property type="match status" value="1"/>
</dbReference>
<dbReference type="PANTHER" id="PTHR43441:SF6">
    <property type="entry name" value="N-ACETYLTRANSFERASE DOMAIN-CONTAINING PROTEIN"/>
    <property type="match status" value="1"/>
</dbReference>